<keyword evidence="2 6" id="KW-0479">Metal-binding</keyword>
<keyword evidence="5 6" id="KW-0482">Metalloprotease</keyword>
<dbReference type="Gene3D" id="1.10.1370.10">
    <property type="entry name" value="Neurolysin, domain 3"/>
    <property type="match status" value="1"/>
</dbReference>
<dbReference type="InterPro" id="IPR024077">
    <property type="entry name" value="Neurolysin/TOP_dom2"/>
</dbReference>
<evidence type="ECO:0000256" key="7">
    <source>
        <dbReference type="SAM" id="MobiDB-lite"/>
    </source>
</evidence>
<name>A0AAD5SWU5_9FUNG</name>
<feature type="domain" description="ATP adenylyltransferase C-terminal" evidence="9">
    <location>
        <begin position="807"/>
        <end position="955"/>
    </location>
</feature>
<accession>A0AAD5SWU5</accession>
<evidence type="ECO:0000259" key="8">
    <source>
        <dbReference type="Pfam" id="PF01432"/>
    </source>
</evidence>
<dbReference type="Pfam" id="PF09830">
    <property type="entry name" value="ATP_transf"/>
    <property type="match status" value="1"/>
</dbReference>
<dbReference type="GO" id="GO:0003877">
    <property type="term" value="F:ATP:ADP adenylyltransferase activity"/>
    <property type="evidence" value="ECO:0007669"/>
    <property type="project" value="InterPro"/>
</dbReference>
<evidence type="ECO:0000256" key="6">
    <source>
        <dbReference type="RuleBase" id="RU003435"/>
    </source>
</evidence>
<dbReference type="InterPro" id="IPR001567">
    <property type="entry name" value="Pept_M3A_M3B_dom"/>
</dbReference>
<dbReference type="GO" id="GO:0006508">
    <property type="term" value="P:proteolysis"/>
    <property type="evidence" value="ECO:0007669"/>
    <property type="project" value="UniProtKB-KW"/>
</dbReference>
<keyword evidence="1 6" id="KW-0645">Protease</keyword>
<dbReference type="GO" id="GO:0046872">
    <property type="term" value="F:metal ion binding"/>
    <property type="evidence" value="ECO:0007669"/>
    <property type="project" value="UniProtKB-UniRule"/>
</dbReference>
<comment type="similarity">
    <text evidence="6">Belongs to the peptidase M3 family.</text>
</comment>
<evidence type="ECO:0000256" key="3">
    <source>
        <dbReference type="ARBA" id="ARBA00022801"/>
    </source>
</evidence>
<dbReference type="PANTHER" id="PTHR38420">
    <property type="entry name" value="AP-4-A PHOSPHORYLASE II"/>
    <property type="match status" value="1"/>
</dbReference>
<evidence type="ECO:0000259" key="10">
    <source>
        <dbReference type="Pfam" id="PF19327"/>
    </source>
</evidence>
<evidence type="ECO:0000256" key="4">
    <source>
        <dbReference type="ARBA" id="ARBA00022833"/>
    </source>
</evidence>
<sequence>MSTTVDSVTQFIESFNASYEQKHKAFEDNFWATKMNLKGSSSDELTRTKNELDTFLGDASMLARVQELLKRSDLSNDNRKTLLIFERTFKCYIITDPVGIAMREELNRLEAKLAENRRAMKLGYTDPVSGNFVEASTVQIRSIMRTSSNEAVRKSCYEAMRSIGPFIAPEFVEICKLRNKLARSLGYECYYDMKVTAAEGFGKHTLFPILEKLAERSKGIRNKALATLAKEKGETALEPWNIGYYLSGDLSALQDPYFPFETAVNAWARSFAALGIKYSGATMQLDLCDRTGKYSNGFCHWPQPAWVSPTRGWIPSQANFTSLATPGQIGSGHTALVTLMHEGGHAAHFANVAQPSPLFSQERAPTSIPYAENQSMFLDSLVGDAAWLGRYATTKAGKVMPWDLIEREIRSLHNYKVFSLTSMLAVPIFERKLYDTPEEQLTVEYMLALADQVELDVQGVMSSRPLLSVPHPLTDESAAYYHGYVLAEMSVHQTRHHFLTKYGQIVDNPQIGADLKNIYWHPGNSRMFLDLVEQMTGKGLSGDAWIESLEEDVDELVVAEKKAYEEAISVGPKFGPKDAVDLDMRVVLVHGDEVIADSKALKGGLSEACVILLILTNRLVEQFDRALSRGHLVFTPSTCVIVRNGDIDFQIRYAPSLAKKPTGGLSIKASTTPKSIPKKIPFNPFLIPDKELLVDSDLLPNHNILLNKFSIVKGHVIIATKTWESQSSLLNEFDFAAAWKLMNSGDYLGFYNCGPLSGARKAFPKILQFVPHKHMQFIPVHPGEIPISALTAFAVEESDPFIEIQIPKLPYLHRACVFPNATANSDSATQDLSQRVAKIYRQLLKSAFSATPFDFENSINNNNNAGSSEIPVDLENRNNDGNDNAGGESRHEVSYNVIFTSRWMVVVPRRAESYDGVSVNSVGFAGMLLVKNEELLEKLRSTDGVVDSLLREVAFER</sequence>
<dbReference type="PANTHER" id="PTHR38420:SF1">
    <property type="entry name" value="PUTATIVE (AFU_ORTHOLOGUE AFUA_5G14690)-RELATED"/>
    <property type="match status" value="1"/>
</dbReference>
<dbReference type="GO" id="GO:0005524">
    <property type="term" value="F:ATP binding"/>
    <property type="evidence" value="ECO:0007669"/>
    <property type="project" value="InterPro"/>
</dbReference>
<evidence type="ECO:0000313" key="11">
    <source>
        <dbReference type="EMBL" id="KAJ3111647.1"/>
    </source>
</evidence>
<evidence type="ECO:0000256" key="2">
    <source>
        <dbReference type="ARBA" id="ARBA00022723"/>
    </source>
</evidence>
<protein>
    <recommendedName>
        <fullName evidence="13">Peptidase M3A/M3B catalytic domain-containing protein</fullName>
    </recommendedName>
</protein>
<evidence type="ECO:0000259" key="9">
    <source>
        <dbReference type="Pfam" id="PF09830"/>
    </source>
</evidence>
<comment type="cofactor">
    <cofactor evidence="6">
        <name>Zn(2+)</name>
        <dbReference type="ChEBI" id="CHEBI:29105"/>
    </cofactor>
    <text evidence="6">Binds 1 zinc ion.</text>
</comment>
<dbReference type="SUPFAM" id="SSF55486">
    <property type="entry name" value="Metalloproteases ('zincins'), catalytic domain"/>
    <property type="match status" value="1"/>
</dbReference>
<dbReference type="InterPro" id="IPR045759">
    <property type="entry name" value="Ap4A_phos1/2_N"/>
</dbReference>
<dbReference type="Pfam" id="PF19327">
    <property type="entry name" value="Ap4A_phos_N"/>
    <property type="match status" value="1"/>
</dbReference>
<keyword evidence="4 6" id="KW-0862">Zinc</keyword>
<keyword evidence="12" id="KW-1185">Reference proteome</keyword>
<gene>
    <name evidence="11" type="ORF">HK100_002621</name>
</gene>
<dbReference type="EMBL" id="JADGJH010001610">
    <property type="protein sequence ID" value="KAJ3111647.1"/>
    <property type="molecule type" value="Genomic_DNA"/>
</dbReference>
<dbReference type="InterPro" id="IPR036265">
    <property type="entry name" value="HIT-like_sf"/>
</dbReference>
<dbReference type="Gene3D" id="3.30.428.70">
    <property type="match status" value="1"/>
</dbReference>
<proteinExistence type="inferred from homology"/>
<dbReference type="InterPro" id="IPR043171">
    <property type="entry name" value="Ap4A_phos1/2-like"/>
</dbReference>
<feature type="domain" description="Ap4A phosphorylase 1/2 N-terminal" evidence="10">
    <location>
        <begin position="615"/>
        <end position="781"/>
    </location>
</feature>
<comment type="caution">
    <text evidence="11">The sequence shown here is derived from an EMBL/GenBank/DDBJ whole genome shotgun (WGS) entry which is preliminary data.</text>
</comment>
<dbReference type="GO" id="GO:0009117">
    <property type="term" value="P:nucleotide metabolic process"/>
    <property type="evidence" value="ECO:0007669"/>
    <property type="project" value="InterPro"/>
</dbReference>
<feature type="domain" description="Peptidase M3A/M3B catalytic" evidence="8">
    <location>
        <begin position="144"/>
        <end position="550"/>
    </location>
</feature>
<dbReference type="AlphaFoldDB" id="A0AAD5SWU5"/>
<organism evidence="11 12">
    <name type="scientific">Physocladia obscura</name>
    <dbReference type="NCBI Taxonomy" id="109957"/>
    <lineage>
        <taxon>Eukaryota</taxon>
        <taxon>Fungi</taxon>
        <taxon>Fungi incertae sedis</taxon>
        <taxon>Chytridiomycota</taxon>
        <taxon>Chytridiomycota incertae sedis</taxon>
        <taxon>Chytridiomycetes</taxon>
        <taxon>Chytridiales</taxon>
        <taxon>Chytriomycetaceae</taxon>
        <taxon>Physocladia</taxon>
    </lineage>
</organism>
<evidence type="ECO:0000313" key="12">
    <source>
        <dbReference type="Proteomes" id="UP001211907"/>
    </source>
</evidence>
<keyword evidence="3 6" id="KW-0378">Hydrolase</keyword>
<dbReference type="Proteomes" id="UP001211907">
    <property type="component" value="Unassembled WGS sequence"/>
</dbReference>
<dbReference type="Gene3D" id="1.10.1370.40">
    <property type="match status" value="1"/>
</dbReference>
<dbReference type="InterPro" id="IPR009163">
    <property type="entry name" value="Ap4A_phos1/2"/>
</dbReference>
<reference evidence="11" key="1">
    <citation type="submission" date="2020-05" db="EMBL/GenBank/DDBJ databases">
        <title>Phylogenomic resolution of chytrid fungi.</title>
        <authorList>
            <person name="Stajich J.E."/>
            <person name="Amses K."/>
            <person name="Simmons R."/>
            <person name="Seto K."/>
            <person name="Myers J."/>
            <person name="Bonds A."/>
            <person name="Quandt C.A."/>
            <person name="Barry K."/>
            <person name="Liu P."/>
            <person name="Grigoriev I."/>
            <person name="Longcore J.E."/>
            <person name="James T.Y."/>
        </authorList>
    </citation>
    <scope>NUCLEOTIDE SEQUENCE</scope>
    <source>
        <strain evidence="11">JEL0513</strain>
    </source>
</reference>
<dbReference type="Pfam" id="PF01432">
    <property type="entry name" value="Peptidase_M3"/>
    <property type="match status" value="1"/>
</dbReference>
<dbReference type="SUPFAM" id="SSF54197">
    <property type="entry name" value="HIT-like"/>
    <property type="match status" value="1"/>
</dbReference>
<feature type="region of interest" description="Disordered" evidence="7">
    <location>
        <begin position="860"/>
        <end position="889"/>
    </location>
</feature>
<evidence type="ECO:0008006" key="13">
    <source>
        <dbReference type="Google" id="ProtNLM"/>
    </source>
</evidence>
<evidence type="ECO:0000256" key="1">
    <source>
        <dbReference type="ARBA" id="ARBA00022670"/>
    </source>
</evidence>
<evidence type="ECO:0000256" key="5">
    <source>
        <dbReference type="ARBA" id="ARBA00023049"/>
    </source>
</evidence>
<dbReference type="GO" id="GO:0004222">
    <property type="term" value="F:metalloendopeptidase activity"/>
    <property type="evidence" value="ECO:0007669"/>
    <property type="project" value="InterPro"/>
</dbReference>
<dbReference type="InterPro" id="IPR019200">
    <property type="entry name" value="ATP_adenylylTrfase_C"/>
</dbReference>